<dbReference type="FunFam" id="2.60.40.10:FF:000131">
    <property type="entry name" value="Plexin A2"/>
    <property type="match status" value="1"/>
</dbReference>
<dbReference type="SUPFAM" id="SSF101912">
    <property type="entry name" value="Sema domain"/>
    <property type="match status" value="1"/>
</dbReference>
<keyword evidence="10" id="KW-1015">Disulfide bond</keyword>
<evidence type="ECO:0000256" key="1">
    <source>
        <dbReference type="ARBA" id="ARBA00004251"/>
    </source>
</evidence>
<evidence type="ECO:0000256" key="7">
    <source>
        <dbReference type="ARBA" id="ARBA00022737"/>
    </source>
</evidence>
<protein>
    <recommendedName>
        <fullName evidence="15">Sema domain-containing protein</fullName>
    </recommendedName>
</protein>
<proteinExistence type="inferred from homology"/>
<dbReference type="PANTHER" id="PTHR22625:SF44">
    <property type="entry name" value="PLEXIN-B"/>
    <property type="match status" value="1"/>
</dbReference>
<dbReference type="GO" id="GO:0008360">
    <property type="term" value="P:regulation of cell shape"/>
    <property type="evidence" value="ECO:0007669"/>
    <property type="project" value="TreeGrafter"/>
</dbReference>
<keyword evidence="8 13" id="KW-1133">Transmembrane helix</keyword>
<evidence type="ECO:0000256" key="8">
    <source>
        <dbReference type="ARBA" id="ARBA00022989"/>
    </source>
</evidence>
<dbReference type="SMART" id="SM00630">
    <property type="entry name" value="Sema"/>
    <property type="match status" value="1"/>
</dbReference>
<dbReference type="InterPro" id="IPR036352">
    <property type="entry name" value="Semap_dom_sf"/>
</dbReference>
<comment type="caution">
    <text evidence="12">Lacks conserved residue(s) required for the propagation of feature annotation.</text>
</comment>
<dbReference type="Proteomes" id="UP000887568">
    <property type="component" value="Unplaced"/>
</dbReference>
<dbReference type="FunFam" id="2.60.40.10:FF:000868">
    <property type="entry name" value="Plexin D1"/>
    <property type="match status" value="1"/>
</dbReference>
<keyword evidence="6 14" id="KW-0732">Signal</keyword>
<reference evidence="16" key="1">
    <citation type="submission" date="2022-11" db="UniProtKB">
        <authorList>
            <consortium name="EnsemblMetazoa"/>
        </authorList>
    </citation>
    <scope>IDENTIFICATION</scope>
</reference>
<dbReference type="EnsemblMetazoa" id="XM_038205760.1">
    <property type="protein sequence ID" value="XP_038061688.1"/>
    <property type="gene ID" value="LOC119732301"/>
</dbReference>
<dbReference type="Pfam" id="PF18020">
    <property type="entry name" value="TIG_2"/>
    <property type="match status" value="1"/>
</dbReference>
<dbReference type="InterPro" id="IPR002165">
    <property type="entry name" value="Plexin_repeat"/>
</dbReference>
<dbReference type="GO" id="GO:0005886">
    <property type="term" value="C:plasma membrane"/>
    <property type="evidence" value="ECO:0007669"/>
    <property type="project" value="UniProtKB-SubCell"/>
</dbReference>
<dbReference type="GO" id="GO:0017154">
    <property type="term" value="F:semaphorin receptor activity"/>
    <property type="evidence" value="ECO:0007669"/>
    <property type="project" value="InterPro"/>
</dbReference>
<evidence type="ECO:0000256" key="11">
    <source>
        <dbReference type="ARBA" id="ARBA00023180"/>
    </source>
</evidence>
<feature type="chain" id="PRO_5036973305" description="Sema domain-containing protein" evidence="14">
    <location>
        <begin position="30"/>
        <end position="1228"/>
    </location>
</feature>
<feature type="transmembrane region" description="Helical" evidence="13">
    <location>
        <begin position="1163"/>
        <end position="1186"/>
    </location>
</feature>
<accession>A0A914AD66</accession>
<keyword evidence="5 13" id="KW-0812">Transmembrane</keyword>
<dbReference type="SUPFAM" id="SSF103575">
    <property type="entry name" value="Plexin repeat"/>
    <property type="match status" value="1"/>
</dbReference>
<dbReference type="AlphaFoldDB" id="A0A914AD66"/>
<dbReference type="GO" id="GO:0050772">
    <property type="term" value="P:positive regulation of axonogenesis"/>
    <property type="evidence" value="ECO:0007669"/>
    <property type="project" value="TreeGrafter"/>
</dbReference>
<dbReference type="InterPro" id="IPR041019">
    <property type="entry name" value="TIG1_plexin"/>
</dbReference>
<dbReference type="InterPro" id="IPR013783">
    <property type="entry name" value="Ig-like_fold"/>
</dbReference>
<dbReference type="InterPro" id="IPR031148">
    <property type="entry name" value="Plexin"/>
</dbReference>
<dbReference type="Pfam" id="PF01403">
    <property type="entry name" value="Sema"/>
    <property type="match status" value="1"/>
</dbReference>
<evidence type="ECO:0000313" key="17">
    <source>
        <dbReference type="Proteomes" id="UP000887568"/>
    </source>
</evidence>
<evidence type="ECO:0000256" key="10">
    <source>
        <dbReference type="ARBA" id="ARBA00023157"/>
    </source>
</evidence>
<dbReference type="Pfam" id="PF01437">
    <property type="entry name" value="PSI"/>
    <property type="match status" value="1"/>
</dbReference>
<keyword evidence="4" id="KW-0597">Phosphoprotein</keyword>
<dbReference type="SMART" id="SM00423">
    <property type="entry name" value="PSI"/>
    <property type="match status" value="3"/>
</dbReference>
<evidence type="ECO:0000256" key="13">
    <source>
        <dbReference type="SAM" id="Phobius"/>
    </source>
</evidence>
<feature type="signal peptide" evidence="14">
    <location>
        <begin position="1"/>
        <end position="29"/>
    </location>
</feature>
<comment type="similarity">
    <text evidence="2">Belongs to the plexin family.</text>
</comment>
<feature type="domain" description="Sema" evidence="15">
    <location>
        <begin position="26"/>
        <end position="478"/>
    </location>
</feature>
<dbReference type="Gene3D" id="2.60.40.10">
    <property type="entry name" value="Immunoglobulins"/>
    <property type="match status" value="5"/>
</dbReference>
<dbReference type="PROSITE" id="PS51004">
    <property type="entry name" value="SEMA"/>
    <property type="match status" value="1"/>
</dbReference>
<keyword evidence="7" id="KW-0677">Repeat</keyword>
<sequence length="1228" mass="135212">MATRGRAKPILILAFQLLLIGGLVPSVCMEWSGTGTLADYEVASFDNPIEKTVTVTTQLDHFAVQPETGDVYVGAVNYLYKLNKELKQVTNVSTCSEDTCLSYNKVLALHASMLITCGSTDQCQLRRLDDLEGDGRSRSGQVVAFGTKSTASIIVDSPSPPRLYIANTYSTERDYLNIRPIARRGVPSGPGFMFADNGTDAVQFTSGYTAGSNPFPISYVSVFNWKGFTYFATFQKEDLAPLSDHVSKLTRLCHNTDNVRSYTEILIQCRGTSGMFSLIQAAHVGPAGPHLAESLALEEGDQVLYAVFARDQAGTSNNPVPTADSALCVYKMRDIEAAFTEAVRGCIQDGNNDFEIGIFLGTSCSSQTTVSPGPYLCNTGNNYRYATGITPVVGAPVVHLLGHLASSIITSTELNHTVAFIGTTEGQLLKVHVEDVSFARLYEQVTLDYNPVMRDVMLNETTAEIYILTEQKLIKMRAENCGQYTTCEMCNGTDAGNDGDPYCGWCTLERRCARYTECPLYDVSTRWLAYNDVQCIEITNVTPDDVLPVTFADQQITLTVQQLPDLPDGEHYVCRFGDQFSSQATNYNGDSFNCRTPPANNIPAIQTGDHVNVSLSVMSTETTVDFVHKDIIFYECDIHKTCVSCVGSDWACNWCLFDNKCTHDNSHCSKPNEIFVTGQNSHGTSMKGPDACPQLQPQNHEVLIPNDMNREVTVDVSNLPRQALISRYQCSLDIEGMDQYVDATREDATVTCYLKSVKYSTSQQELNVTLSLWWTDMNNNIHRLDDRHVFKVTLYKCEVLRPDCSRCVSNETTRAELGCMWCGDTCGVWDSAACLSTVQSVSMDNTINCPDPVIYEVHPLFGPDEGNTIITVMGTNMGRRFSDVQEVSVGGQTCDLYGLESYYQTGASVKCKTRPSYDARPQLLRMSLTGANGGSQLSHGYVTFQYKDPVLADFSPKIGPQSGGTRVTISGESLDTGRNIYVSIGSTPCLFDRSQVNDNSVICQTSEVNQLGSWSLYIFFDGAVRFSQGQFSYTQDPTVEGIEPSTSILAGGRKLQVRGSGFSIIQRPQIIVTLQSNQREFIEGDLLDLAITATEITVYIGRDVCSNVTLSSEFLGCVLPQTQPEAGDNLGKKTDKNLPFVRVFHGSHLAFDIGYIRYHSASITVLVCVVSVVVLLIFVIVAIVIYRKAKSARKEVEERRTDLIMKKIEKTEDMMAASGVVGMQQSEM</sequence>
<organism evidence="16 17">
    <name type="scientific">Patiria miniata</name>
    <name type="common">Bat star</name>
    <name type="synonym">Asterina miniata</name>
    <dbReference type="NCBI Taxonomy" id="46514"/>
    <lineage>
        <taxon>Eukaryota</taxon>
        <taxon>Metazoa</taxon>
        <taxon>Echinodermata</taxon>
        <taxon>Eleutherozoa</taxon>
        <taxon>Asterozoa</taxon>
        <taxon>Asteroidea</taxon>
        <taxon>Valvatacea</taxon>
        <taxon>Valvatida</taxon>
        <taxon>Asterinidae</taxon>
        <taxon>Patiria</taxon>
    </lineage>
</organism>
<evidence type="ECO:0000256" key="9">
    <source>
        <dbReference type="ARBA" id="ARBA00023136"/>
    </source>
</evidence>
<evidence type="ECO:0000256" key="2">
    <source>
        <dbReference type="ARBA" id="ARBA00010297"/>
    </source>
</evidence>
<name>A0A914AD66_PATMI</name>
<evidence type="ECO:0000313" key="16">
    <source>
        <dbReference type="EnsemblMetazoa" id="XP_038061688.1"/>
    </source>
</evidence>
<dbReference type="Pfam" id="PF01833">
    <property type="entry name" value="TIG"/>
    <property type="match status" value="3"/>
</dbReference>
<dbReference type="Gene3D" id="2.130.10.10">
    <property type="entry name" value="YVTN repeat-like/Quinoprotein amine dehydrogenase"/>
    <property type="match status" value="1"/>
</dbReference>
<dbReference type="GO" id="GO:0002116">
    <property type="term" value="C:semaphorin receptor complex"/>
    <property type="evidence" value="ECO:0007669"/>
    <property type="project" value="TreeGrafter"/>
</dbReference>
<evidence type="ECO:0000256" key="14">
    <source>
        <dbReference type="SAM" id="SignalP"/>
    </source>
</evidence>
<evidence type="ECO:0000256" key="12">
    <source>
        <dbReference type="PROSITE-ProRule" id="PRU00352"/>
    </source>
</evidence>
<dbReference type="GO" id="GO:0030334">
    <property type="term" value="P:regulation of cell migration"/>
    <property type="evidence" value="ECO:0007669"/>
    <property type="project" value="TreeGrafter"/>
</dbReference>
<dbReference type="InterPro" id="IPR041362">
    <property type="entry name" value="TIG2_plexin"/>
</dbReference>
<dbReference type="CDD" id="cd11236">
    <property type="entry name" value="Sema_plexin_like"/>
    <property type="match status" value="1"/>
</dbReference>
<dbReference type="PANTHER" id="PTHR22625">
    <property type="entry name" value="PLEXIN"/>
    <property type="match status" value="1"/>
</dbReference>
<evidence type="ECO:0000256" key="4">
    <source>
        <dbReference type="ARBA" id="ARBA00022553"/>
    </source>
</evidence>
<keyword evidence="17" id="KW-1185">Reference proteome</keyword>
<keyword evidence="11" id="KW-0325">Glycoprotein</keyword>
<dbReference type="InterPro" id="IPR001627">
    <property type="entry name" value="Semap_dom"/>
</dbReference>
<dbReference type="InterPro" id="IPR016201">
    <property type="entry name" value="PSI"/>
</dbReference>
<dbReference type="OrthoDB" id="125363at2759"/>
<evidence type="ECO:0000256" key="5">
    <source>
        <dbReference type="ARBA" id="ARBA00022692"/>
    </source>
</evidence>
<keyword evidence="3" id="KW-1003">Cell membrane</keyword>
<evidence type="ECO:0000259" key="15">
    <source>
        <dbReference type="PROSITE" id="PS51004"/>
    </source>
</evidence>
<dbReference type="SUPFAM" id="SSF81296">
    <property type="entry name" value="E set domains"/>
    <property type="match status" value="3"/>
</dbReference>
<dbReference type="Pfam" id="PF17960">
    <property type="entry name" value="TIG_plexin"/>
    <property type="match status" value="1"/>
</dbReference>
<comment type="subcellular location">
    <subcellularLocation>
        <location evidence="1">Cell membrane</location>
        <topology evidence="1">Single-pass type I membrane protein</topology>
    </subcellularLocation>
</comment>
<dbReference type="InterPro" id="IPR014756">
    <property type="entry name" value="Ig_E-set"/>
</dbReference>
<dbReference type="RefSeq" id="XP_038061688.1">
    <property type="nucleotide sequence ID" value="XM_038205760.1"/>
</dbReference>
<dbReference type="InterPro" id="IPR002909">
    <property type="entry name" value="IPT_dom"/>
</dbReference>
<dbReference type="GO" id="GO:0007162">
    <property type="term" value="P:negative regulation of cell adhesion"/>
    <property type="evidence" value="ECO:0007669"/>
    <property type="project" value="TreeGrafter"/>
</dbReference>
<dbReference type="SMART" id="SM00429">
    <property type="entry name" value="IPT"/>
    <property type="match status" value="3"/>
</dbReference>
<dbReference type="GeneID" id="119732301"/>
<dbReference type="Pfam" id="PF24479">
    <property type="entry name" value="PSI_PlexinA-B"/>
    <property type="match status" value="1"/>
</dbReference>
<evidence type="ECO:0000256" key="3">
    <source>
        <dbReference type="ARBA" id="ARBA00022475"/>
    </source>
</evidence>
<dbReference type="InterPro" id="IPR015943">
    <property type="entry name" value="WD40/YVTN_repeat-like_dom_sf"/>
</dbReference>
<keyword evidence="9 13" id="KW-0472">Membrane</keyword>
<evidence type="ECO:0000256" key="6">
    <source>
        <dbReference type="ARBA" id="ARBA00022729"/>
    </source>
</evidence>